<dbReference type="AlphaFoldDB" id="A0A7K0BTS9"/>
<sequence length="170" mass="17437">MILTVTLNAALDVTYELDAVAWGGSNRVRAVRRRAGGKGVNVARVLTALGADVLATGLLGGDTGDLIGADLDRAGIGHAFAPVAGSSRRTLTAVATASGEATVFNEPGPEITPAEWNSFLDRYRSMSSQARQAVALSAAAVRAPLAGDFDAGTHIRILPEITVQGVPCPS</sequence>
<gene>
    <name evidence="4" type="primary">lacC_1</name>
    <name evidence="4" type="ORF">ACRB68_21540</name>
</gene>
<dbReference type="InterPro" id="IPR011611">
    <property type="entry name" value="PfkB_dom"/>
</dbReference>
<dbReference type="PROSITE" id="PS00583">
    <property type="entry name" value="PFKB_KINASES_1"/>
    <property type="match status" value="1"/>
</dbReference>
<dbReference type="PANTHER" id="PTHR46566:SF5">
    <property type="entry name" value="1-PHOSPHOFRUCTOKINASE"/>
    <property type="match status" value="1"/>
</dbReference>
<reference evidence="4 5" key="1">
    <citation type="submission" date="2019-10" db="EMBL/GenBank/DDBJ databases">
        <title>Actinomadura rubteroloni sp. nov. and Actinomadura macrotermitis sp. nov., isolated from the gut of fungus growing-termite Macrotermes natalensis.</title>
        <authorList>
            <person name="Benndorf R."/>
            <person name="Martin K."/>
            <person name="Kuefner M."/>
            <person name="De Beer W."/>
            <person name="Kaster A.-K."/>
            <person name="Vollmers J."/>
            <person name="Poulsen M."/>
            <person name="Beemelmanns C."/>
        </authorList>
    </citation>
    <scope>NUCLEOTIDE SEQUENCE [LARGE SCALE GENOMIC DNA]</scope>
    <source>
        <strain evidence="4 5">RB68</strain>
    </source>
</reference>
<evidence type="ECO:0000259" key="3">
    <source>
        <dbReference type="Pfam" id="PF00294"/>
    </source>
</evidence>
<protein>
    <submittedName>
        <fullName evidence="4">Tagatose-6-phosphate kinase</fullName>
        <ecNumber evidence="4">2.7.1.144</ecNumber>
    </submittedName>
</protein>
<dbReference type="RefSeq" id="WP_153531921.1">
    <property type="nucleotide sequence ID" value="NZ_WEGH01000001.1"/>
</dbReference>
<evidence type="ECO:0000313" key="5">
    <source>
        <dbReference type="Proteomes" id="UP000487268"/>
    </source>
</evidence>
<keyword evidence="1 4" id="KW-0808">Transferase</keyword>
<comment type="caution">
    <text evidence="4">The sequence shown here is derived from an EMBL/GenBank/DDBJ whole genome shotgun (WGS) entry which is preliminary data.</text>
</comment>
<evidence type="ECO:0000256" key="2">
    <source>
        <dbReference type="ARBA" id="ARBA00022777"/>
    </source>
</evidence>
<dbReference type="InterPro" id="IPR029056">
    <property type="entry name" value="Ribokinase-like"/>
</dbReference>
<dbReference type="EMBL" id="WEGH01000001">
    <property type="protein sequence ID" value="MQY04104.1"/>
    <property type="molecule type" value="Genomic_DNA"/>
</dbReference>
<dbReference type="SUPFAM" id="SSF53613">
    <property type="entry name" value="Ribokinase-like"/>
    <property type="match status" value="1"/>
</dbReference>
<dbReference type="OrthoDB" id="9801219at2"/>
<proteinExistence type="predicted"/>
<name>A0A7K0BTS9_9ACTN</name>
<organism evidence="4 5">
    <name type="scientific">Actinomadura macrotermitis</name>
    <dbReference type="NCBI Taxonomy" id="2585200"/>
    <lineage>
        <taxon>Bacteria</taxon>
        <taxon>Bacillati</taxon>
        <taxon>Actinomycetota</taxon>
        <taxon>Actinomycetes</taxon>
        <taxon>Streptosporangiales</taxon>
        <taxon>Thermomonosporaceae</taxon>
        <taxon>Actinomadura</taxon>
    </lineage>
</organism>
<keyword evidence="2 4" id="KW-0418">Kinase</keyword>
<dbReference type="Pfam" id="PF00294">
    <property type="entry name" value="PfkB"/>
    <property type="match status" value="1"/>
</dbReference>
<dbReference type="Proteomes" id="UP000487268">
    <property type="component" value="Unassembled WGS sequence"/>
</dbReference>
<dbReference type="InterPro" id="IPR002173">
    <property type="entry name" value="Carboh/pur_kinase_PfkB_CS"/>
</dbReference>
<dbReference type="GO" id="GO:0008443">
    <property type="term" value="F:phosphofructokinase activity"/>
    <property type="evidence" value="ECO:0007669"/>
    <property type="project" value="TreeGrafter"/>
</dbReference>
<evidence type="ECO:0000256" key="1">
    <source>
        <dbReference type="ARBA" id="ARBA00022679"/>
    </source>
</evidence>
<dbReference type="GO" id="GO:0009024">
    <property type="term" value="F:tagatose-6-phosphate kinase activity"/>
    <property type="evidence" value="ECO:0007669"/>
    <property type="project" value="UniProtKB-EC"/>
</dbReference>
<keyword evidence="5" id="KW-1185">Reference proteome</keyword>
<accession>A0A7K0BTS9</accession>
<feature type="domain" description="Carbohydrate kinase PfkB" evidence="3">
    <location>
        <begin position="14"/>
        <end position="123"/>
    </location>
</feature>
<dbReference type="EC" id="2.7.1.144" evidence="4"/>
<dbReference type="Gene3D" id="3.40.1190.20">
    <property type="match status" value="1"/>
</dbReference>
<dbReference type="GO" id="GO:0005829">
    <property type="term" value="C:cytosol"/>
    <property type="evidence" value="ECO:0007669"/>
    <property type="project" value="TreeGrafter"/>
</dbReference>
<dbReference type="PANTHER" id="PTHR46566">
    <property type="entry name" value="1-PHOSPHOFRUCTOKINASE-RELATED"/>
    <property type="match status" value="1"/>
</dbReference>
<evidence type="ECO:0000313" key="4">
    <source>
        <dbReference type="EMBL" id="MQY04104.1"/>
    </source>
</evidence>